<accession>A0ABR4JJU0</accession>
<name>A0ABR4JJU0_9EURO</name>
<gene>
    <name evidence="1" type="ORF">BJY01DRAFT_250054</name>
</gene>
<keyword evidence="2" id="KW-1185">Reference proteome</keyword>
<sequence>MSPTDSSMPKVISWRFSAAPRKRSKYLTPSLNLYQPIDDTAAMEAARCRATNDAALERYLNPDVCEITTSLDPFLQFSRPMGPEDRSLLHSYLLHVPSRVYGTVLDSIFNPVRDISFPISLGSAQTMRWPLIAADGLFTSSRTRGDTQISLIRRNDQAYRMLNECLAQNNGVVSDDLLGGIIMATITKSRLLDPFASNAHLQGFEAAVRVRGGLEASLVQCSSRALGMAHVMPYSVCALLKYDGPVVDEARQLQQFVKGLQAGMGHLSFADFAAPGSPLAGLRSLKNSSCIKPTLSHTLLGFYLRPDERRLARFSDESPSYLALFLFKMTFYMVSEAGLSAELFLSRLVTVLEGSAAFDAKTGTPLLTEQGFMFVVLKSVQDFLQDYGLSSKYEAAPIVSGIDALKEFRALPSQRARRKARSILFYMLSGHVVHTESVLQDTYDSLPRKAS</sequence>
<evidence type="ECO:0000313" key="2">
    <source>
        <dbReference type="Proteomes" id="UP001610446"/>
    </source>
</evidence>
<proteinExistence type="predicted"/>
<comment type="caution">
    <text evidence="1">The sequence shown here is derived from an EMBL/GenBank/DDBJ whole genome shotgun (WGS) entry which is preliminary data.</text>
</comment>
<organism evidence="1 2">
    <name type="scientific">Aspergillus pseudoustus</name>
    <dbReference type="NCBI Taxonomy" id="1810923"/>
    <lineage>
        <taxon>Eukaryota</taxon>
        <taxon>Fungi</taxon>
        <taxon>Dikarya</taxon>
        <taxon>Ascomycota</taxon>
        <taxon>Pezizomycotina</taxon>
        <taxon>Eurotiomycetes</taxon>
        <taxon>Eurotiomycetidae</taxon>
        <taxon>Eurotiales</taxon>
        <taxon>Aspergillaceae</taxon>
        <taxon>Aspergillus</taxon>
        <taxon>Aspergillus subgen. Nidulantes</taxon>
    </lineage>
</organism>
<protein>
    <submittedName>
        <fullName evidence="1">Uncharacterized protein</fullName>
    </submittedName>
</protein>
<dbReference type="Proteomes" id="UP001610446">
    <property type="component" value="Unassembled WGS sequence"/>
</dbReference>
<evidence type="ECO:0000313" key="1">
    <source>
        <dbReference type="EMBL" id="KAL2840275.1"/>
    </source>
</evidence>
<reference evidence="1 2" key="1">
    <citation type="submission" date="2024-07" db="EMBL/GenBank/DDBJ databases">
        <title>Section-level genome sequencing and comparative genomics of Aspergillus sections Usti and Cavernicolus.</title>
        <authorList>
            <consortium name="Lawrence Berkeley National Laboratory"/>
            <person name="Nybo J.L."/>
            <person name="Vesth T.C."/>
            <person name="Theobald S."/>
            <person name="Frisvad J.C."/>
            <person name="Larsen T.O."/>
            <person name="Kjaerboelling I."/>
            <person name="Rothschild-Mancinelli K."/>
            <person name="Lyhne E.K."/>
            <person name="Kogle M.E."/>
            <person name="Barry K."/>
            <person name="Clum A."/>
            <person name="Na H."/>
            <person name="Ledsgaard L."/>
            <person name="Lin J."/>
            <person name="Lipzen A."/>
            <person name="Kuo A."/>
            <person name="Riley R."/>
            <person name="Mondo S."/>
            <person name="Labutti K."/>
            <person name="Haridas S."/>
            <person name="Pangalinan J."/>
            <person name="Salamov A.A."/>
            <person name="Simmons B.A."/>
            <person name="Magnuson J.K."/>
            <person name="Chen J."/>
            <person name="Drula E."/>
            <person name="Henrissat B."/>
            <person name="Wiebenga A."/>
            <person name="Lubbers R.J."/>
            <person name="Gomes A.C."/>
            <person name="Makela M.R."/>
            <person name="Stajich J."/>
            <person name="Grigoriev I.V."/>
            <person name="Mortensen U.H."/>
            <person name="De Vries R.P."/>
            <person name="Baker S.E."/>
            <person name="Andersen M.R."/>
        </authorList>
    </citation>
    <scope>NUCLEOTIDE SEQUENCE [LARGE SCALE GENOMIC DNA]</scope>
    <source>
        <strain evidence="1 2">CBS 123904</strain>
    </source>
</reference>
<dbReference type="EMBL" id="JBFXLU010000122">
    <property type="protein sequence ID" value="KAL2840275.1"/>
    <property type="molecule type" value="Genomic_DNA"/>
</dbReference>